<feature type="signal peptide" evidence="1">
    <location>
        <begin position="1"/>
        <end position="27"/>
    </location>
</feature>
<proteinExistence type="predicted"/>
<keyword evidence="1" id="KW-0732">Signal</keyword>
<dbReference type="AlphaFoldDB" id="A0ABD6EC54"/>
<protein>
    <submittedName>
        <fullName evidence="2">Uncharacterized protein</fullName>
    </submittedName>
</protein>
<dbReference type="EMBL" id="JBGFUD010000241">
    <property type="protein sequence ID" value="MFH4974077.1"/>
    <property type="molecule type" value="Genomic_DNA"/>
</dbReference>
<comment type="caution">
    <text evidence="2">The sequence shown here is derived from an EMBL/GenBank/DDBJ whole genome shotgun (WGS) entry which is preliminary data.</text>
</comment>
<organism evidence="2 3">
    <name type="scientific">Gnathostoma spinigerum</name>
    <dbReference type="NCBI Taxonomy" id="75299"/>
    <lineage>
        <taxon>Eukaryota</taxon>
        <taxon>Metazoa</taxon>
        <taxon>Ecdysozoa</taxon>
        <taxon>Nematoda</taxon>
        <taxon>Chromadorea</taxon>
        <taxon>Rhabditida</taxon>
        <taxon>Spirurina</taxon>
        <taxon>Gnathostomatomorpha</taxon>
        <taxon>Gnathostomatoidea</taxon>
        <taxon>Gnathostomatidae</taxon>
        <taxon>Gnathostoma</taxon>
    </lineage>
</organism>
<reference evidence="2 3" key="1">
    <citation type="submission" date="2024-08" db="EMBL/GenBank/DDBJ databases">
        <title>Gnathostoma spinigerum genome.</title>
        <authorList>
            <person name="Gonzalez-Bertolin B."/>
            <person name="Monzon S."/>
            <person name="Zaballos A."/>
            <person name="Jimenez P."/>
            <person name="Dekumyoy P."/>
            <person name="Varona S."/>
            <person name="Cuesta I."/>
            <person name="Sumanam S."/>
            <person name="Adisakwattana P."/>
            <person name="Gasser R.B."/>
            <person name="Hernandez-Gonzalez A."/>
            <person name="Young N.D."/>
            <person name="Perteguer M.J."/>
        </authorList>
    </citation>
    <scope>NUCLEOTIDE SEQUENCE [LARGE SCALE GENOMIC DNA]</scope>
    <source>
        <strain evidence="2">AL3</strain>
        <tissue evidence="2">Liver</tissue>
    </source>
</reference>
<feature type="chain" id="PRO_5044770898" evidence="1">
    <location>
        <begin position="28"/>
        <end position="87"/>
    </location>
</feature>
<evidence type="ECO:0000313" key="2">
    <source>
        <dbReference type="EMBL" id="MFH4974077.1"/>
    </source>
</evidence>
<gene>
    <name evidence="2" type="ORF">AB6A40_000786</name>
</gene>
<sequence>MFSEVFLFVLYFLFAAITEVKPGGTQSDRCDPEDSVACNQECQNKHLCKAGICKIVDKSVPQCTCRTCLIGSDAAAGEHGMDRSMIR</sequence>
<evidence type="ECO:0000256" key="1">
    <source>
        <dbReference type="SAM" id="SignalP"/>
    </source>
</evidence>
<evidence type="ECO:0000313" key="3">
    <source>
        <dbReference type="Proteomes" id="UP001608902"/>
    </source>
</evidence>
<name>A0ABD6EC54_9BILA</name>
<accession>A0ABD6EC54</accession>
<dbReference type="Proteomes" id="UP001608902">
    <property type="component" value="Unassembled WGS sequence"/>
</dbReference>
<keyword evidence="3" id="KW-1185">Reference proteome</keyword>